<organism evidence="2 3">
    <name type="scientific">Sus scrofa</name>
    <name type="common">Pig</name>
    <dbReference type="NCBI Taxonomy" id="9823"/>
    <lineage>
        <taxon>Eukaryota</taxon>
        <taxon>Metazoa</taxon>
        <taxon>Chordata</taxon>
        <taxon>Craniata</taxon>
        <taxon>Vertebrata</taxon>
        <taxon>Euteleostomi</taxon>
        <taxon>Mammalia</taxon>
        <taxon>Eutheria</taxon>
        <taxon>Laurasiatheria</taxon>
        <taxon>Artiodactyla</taxon>
        <taxon>Suina</taxon>
        <taxon>Suidae</taxon>
        <taxon>Sus</taxon>
    </lineage>
</organism>
<evidence type="ECO:0000256" key="1">
    <source>
        <dbReference type="SAM" id="SignalP"/>
    </source>
</evidence>
<proteinExistence type="predicted"/>
<dbReference type="AlphaFoldDB" id="A0A8D1E9H3"/>
<keyword evidence="1" id="KW-0732">Signal</keyword>
<feature type="signal peptide" evidence="1">
    <location>
        <begin position="1"/>
        <end position="26"/>
    </location>
</feature>
<dbReference type="Ensembl" id="ENSSSCT00040043230.1">
    <property type="protein sequence ID" value="ENSSSCP00040018142.1"/>
    <property type="gene ID" value="ENSSSCG00040032128.1"/>
</dbReference>
<name>A0A8D1E9H3_PIG</name>
<accession>A0A8D1E9H3</accession>
<feature type="chain" id="PRO_5034201242" evidence="1">
    <location>
        <begin position="27"/>
        <end position="55"/>
    </location>
</feature>
<reference evidence="2" key="1">
    <citation type="submission" date="2025-08" db="UniProtKB">
        <authorList>
            <consortium name="Ensembl"/>
        </authorList>
    </citation>
    <scope>IDENTIFICATION</scope>
</reference>
<dbReference type="Proteomes" id="UP000694722">
    <property type="component" value="Unplaced"/>
</dbReference>
<sequence length="55" mass="5483">MGTTSRAALVLAYLAVASVVPEGVFSLEGPILSLPGPSLVIAGQLQATPFLVAMG</sequence>
<evidence type="ECO:0000313" key="3">
    <source>
        <dbReference type="Proteomes" id="UP000694722"/>
    </source>
</evidence>
<protein>
    <submittedName>
        <fullName evidence="2">Uncharacterized protein</fullName>
    </submittedName>
</protein>
<evidence type="ECO:0000313" key="2">
    <source>
        <dbReference type="Ensembl" id="ENSSSCP00040018142.1"/>
    </source>
</evidence>